<accession>A0A3N5DR57</accession>
<dbReference type="Pfam" id="PF09933">
    <property type="entry name" value="DUF2165"/>
    <property type="match status" value="1"/>
</dbReference>
<dbReference type="EMBL" id="RPOH01000064">
    <property type="protein sequence ID" value="RPH24119.1"/>
    <property type="molecule type" value="Genomic_DNA"/>
</dbReference>
<feature type="transmembrane region" description="Helical" evidence="1">
    <location>
        <begin position="105"/>
        <end position="122"/>
    </location>
</feature>
<feature type="transmembrane region" description="Helical" evidence="1">
    <location>
        <begin position="142"/>
        <end position="159"/>
    </location>
</feature>
<organism evidence="2 3">
    <name type="scientific">Buttiauxella warmboldiae</name>
    <dbReference type="NCBI Taxonomy" id="82993"/>
    <lineage>
        <taxon>Bacteria</taxon>
        <taxon>Pseudomonadati</taxon>
        <taxon>Pseudomonadota</taxon>
        <taxon>Gammaproteobacteria</taxon>
        <taxon>Enterobacterales</taxon>
        <taxon>Enterobacteriaceae</taxon>
        <taxon>Buttiauxella</taxon>
    </lineage>
</organism>
<sequence length="170" mass="19591">MLTIRYSKLILLAAVSFYATLVAFGNITDYQTNFDFVQHVLMMDTIFPDATIKYRAINNPMLHHLFYLIIIITECVIAAAGWYGSWMMLCARKQSAKTFNHAKRWGVIALTLAFILWQVGFMSVGGEWFGMWMSKTWNGLNASFRIFTMVILILIYLIIPDRDEKKPESA</sequence>
<gene>
    <name evidence="2" type="ORF">EHN07_14755</name>
</gene>
<dbReference type="Proteomes" id="UP000268615">
    <property type="component" value="Unassembled WGS sequence"/>
</dbReference>
<reference evidence="2 3" key="1">
    <citation type="submission" date="2018-11" db="EMBL/GenBank/DDBJ databases">
        <title>Draft genome sequence of Buttiauxella warmboldiae CCUG 35512.</title>
        <authorList>
            <person name="Salva-Serra F."/>
            <person name="Marathe N."/>
            <person name="Moore E."/>
            <person name="Svensson L."/>
            <person name="Engstrom-Jakobsson H."/>
        </authorList>
    </citation>
    <scope>NUCLEOTIDE SEQUENCE [LARGE SCALE GENOMIC DNA]</scope>
    <source>
        <strain evidence="2 3">CCUG 35512</strain>
    </source>
</reference>
<keyword evidence="1" id="KW-0812">Transmembrane</keyword>
<dbReference type="InterPro" id="IPR018681">
    <property type="entry name" value="DUF2165_transmembrane"/>
</dbReference>
<keyword evidence="1" id="KW-1133">Transmembrane helix</keyword>
<evidence type="ECO:0000313" key="3">
    <source>
        <dbReference type="Proteomes" id="UP000268615"/>
    </source>
</evidence>
<keyword evidence="1" id="KW-0472">Membrane</keyword>
<dbReference type="AlphaFoldDB" id="A0A3N5DR57"/>
<evidence type="ECO:0000313" key="2">
    <source>
        <dbReference type="EMBL" id="RPH24119.1"/>
    </source>
</evidence>
<protein>
    <submittedName>
        <fullName evidence="2">DUF2165 domain-containing protein</fullName>
    </submittedName>
</protein>
<feature type="transmembrane region" description="Helical" evidence="1">
    <location>
        <begin position="65"/>
        <end position="84"/>
    </location>
</feature>
<name>A0A3N5DR57_9ENTR</name>
<evidence type="ECO:0000256" key="1">
    <source>
        <dbReference type="SAM" id="Phobius"/>
    </source>
</evidence>
<comment type="caution">
    <text evidence="2">The sequence shown here is derived from an EMBL/GenBank/DDBJ whole genome shotgun (WGS) entry which is preliminary data.</text>
</comment>
<keyword evidence="3" id="KW-1185">Reference proteome</keyword>
<dbReference type="OrthoDB" id="7618855at2"/>
<proteinExistence type="predicted"/>